<comment type="caution">
    <text evidence="3">The sequence shown here is derived from an EMBL/GenBank/DDBJ whole genome shotgun (WGS) entry which is preliminary data.</text>
</comment>
<evidence type="ECO:0008006" key="5">
    <source>
        <dbReference type="Google" id="ProtNLM"/>
    </source>
</evidence>
<organism evidence="3 4">
    <name type="scientific">Nocardia camponoti</name>
    <dbReference type="NCBI Taxonomy" id="1616106"/>
    <lineage>
        <taxon>Bacteria</taxon>
        <taxon>Bacillati</taxon>
        <taxon>Actinomycetota</taxon>
        <taxon>Actinomycetes</taxon>
        <taxon>Mycobacteriales</taxon>
        <taxon>Nocardiaceae</taxon>
        <taxon>Nocardia</taxon>
    </lineage>
</organism>
<protein>
    <recommendedName>
        <fullName evidence="5">Lipoprotein</fullName>
    </recommendedName>
</protein>
<reference evidence="3" key="1">
    <citation type="journal article" date="2014" name="Int. J. Syst. Evol. Microbiol.">
        <title>Complete genome sequence of Corynebacterium casei LMG S-19264T (=DSM 44701T), isolated from a smear-ripened cheese.</title>
        <authorList>
            <consortium name="US DOE Joint Genome Institute (JGI-PGF)"/>
            <person name="Walter F."/>
            <person name="Albersmeier A."/>
            <person name="Kalinowski J."/>
            <person name="Ruckert C."/>
        </authorList>
    </citation>
    <scope>NUCLEOTIDE SEQUENCE</scope>
    <source>
        <strain evidence="3">CGMCC 4.7278</strain>
    </source>
</reference>
<sequence>MKKQGFMRAAVTLSMATACVLTAACDRPSDEQIAAPAFNISFRWSAEANVDLQSAGLKSARAAIESNLVGEYLGVEYTYPGFPEFSDLARLSRNRGYTPGRPRLVEGVGTAYFHVIQRKSLGDHQAYYVCRDLTGTARKDGSSYPYPDAENIAETFDVVDVLVSSSPLPFDNRGNGTGTTKSPLSPLVKPEAPNRHSRPTGIVFVIDTVTFYAPSKSAVDETPCAQWFEQRWGTRDVPTPKRRVDEAPVVEPFTPGWE</sequence>
<evidence type="ECO:0000256" key="1">
    <source>
        <dbReference type="SAM" id="MobiDB-lite"/>
    </source>
</evidence>
<dbReference type="Proteomes" id="UP000612956">
    <property type="component" value="Unassembled WGS sequence"/>
</dbReference>
<dbReference type="PROSITE" id="PS51257">
    <property type="entry name" value="PROKAR_LIPOPROTEIN"/>
    <property type="match status" value="1"/>
</dbReference>
<proteinExistence type="predicted"/>
<evidence type="ECO:0000313" key="4">
    <source>
        <dbReference type="Proteomes" id="UP000612956"/>
    </source>
</evidence>
<dbReference type="AlphaFoldDB" id="A0A917QB48"/>
<keyword evidence="2" id="KW-0732">Signal</keyword>
<dbReference type="EMBL" id="BMMW01000001">
    <property type="protein sequence ID" value="GGK40646.1"/>
    <property type="molecule type" value="Genomic_DNA"/>
</dbReference>
<accession>A0A917QB48</accession>
<feature type="chain" id="PRO_5037309498" description="Lipoprotein" evidence="2">
    <location>
        <begin position="24"/>
        <end position="258"/>
    </location>
</feature>
<dbReference type="RefSeq" id="WP_188827618.1">
    <property type="nucleotide sequence ID" value="NZ_BMMW01000001.1"/>
</dbReference>
<feature type="signal peptide" evidence="2">
    <location>
        <begin position="1"/>
        <end position="23"/>
    </location>
</feature>
<evidence type="ECO:0000313" key="3">
    <source>
        <dbReference type="EMBL" id="GGK40646.1"/>
    </source>
</evidence>
<keyword evidence="4" id="KW-1185">Reference proteome</keyword>
<name>A0A917QB48_9NOCA</name>
<feature type="region of interest" description="Disordered" evidence="1">
    <location>
        <begin position="169"/>
        <end position="195"/>
    </location>
</feature>
<gene>
    <name evidence="3" type="ORF">GCM10011591_10290</name>
</gene>
<reference evidence="3" key="2">
    <citation type="submission" date="2020-09" db="EMBL/GenBank/DDBJ databases">
        <authorList>
            <person name="Sun Q."/>
            <person name="Zhou Y."/>
        </authorList>
    </citation>
    <scope>NUCLEOTIDE SEQUENCE</scope>
    <source>
        <strain evidence="3">CGMCC 4.7278</strain>
    </source>
</reference>
<evidence type="ECO:0000256" key="2">
    <source>
        <dbReference type="SAM" id="SignalP"/>
    </source>
</evidence>